<feature type="domain" description="C2H2-type" evidence="6">
    <location>
        <begin position="216"/>
        <end position="245"/>
    </location>
</feature>
<organism evidence="7 8">
    <name type="scientific">Oedothorax gibbosus</name>
    <dbReference type="NCBI Taxonomy" id="931172"/>
    <lineage>
        <taxon>Eukaryota</taxon>
        <taxon>Metazoa</taxon>
        <taxon>Ecdysozoa</taxon>
        <taxon>Arthropoda</taxon>
        <taxon>Chelicerata</taxon>
        <taxon>Arachnida</taxon>
        <taxon>Araneae</taxon>
        <taxon>Araneomorphae</taxon>
        <taxon>Entelegynae</taxon>
        <taxon>Araneoidea</taxon>
        <taxon>Linyphiidae</taxon>
        <taxon>Erigoninae</taxon>
        <taxon>Oedothorax</taxon>
    </lineage>
</organism>
<feature type="domain" description="C2H2-type" evidence="6">
    <location>
        <begin position="246"/>
        <end position="275"/>
    </location>
</feature>
<sequence length="573" mass="63702">MENNVNDTLQFATDVNFSEFNSIDFDVLINSPEVILNESSNNINNEKIKHFEIARTSDSSPSFYLNEEYLNHAHQGNTGYIHHTVSADKICMQLNPGNNPMPENVSHATITVESCNEKTNEKEFKKFHCDYEGCSRTYKTAGNLKTHQKTHRGEFTFVCSQEGCGKAFLSSYSLKIHFRVHTKEKPFGCKVDGCEKAFNTLYRLKAHERIHTGNTFKCDEPNCGKAFTTSSDLKKHQRIHTGERPYHCEKDGCGKSFVVSHHLKKHTQTHTGEKPFTCPETHCQKSFASQYNLKSHLSRHTKDSSDATTFEESSNVALFENGNANDTAMFVNHQIITETTYHLQTLPDGTVKAFALVPLENVINIGNVPLPMDVSRHPVIQIGNIMPVSDMPLQDTEAWDKATQVEDPDAVSSSISPDPDQLPIFDSPALPIDYSIEQAEEIDTPPVTPIKVQDIISASAQIADICKCGPNKCKPNGRCCHGCPGMEGHYCHDEEITSDIDNEDSVTSYTINLQETTSGDLLPEKEISFLDASCQTEEASCAAECSGLVSLGKETLSLYKEFQHTNGGCCVHS</sequence>
<accession>A0AAV6V0J6</accession>
<keyword evidence="1" id="KW-0479">Metal-binding</keyword>
<dbReference type="Pfam" id="PF00096">
    <property type="entry name" value="zf-C2H2"/>
    <property type="match status" value="4"/>
</dbReference>
<proteinExistence type="predicted"/>
<reference evidence="7 8" key="1">
    <citation type="journal article" date="2022" name="Nat. Ecol. Evol.">
        <title>A masculinizing supergene underlies an exaggerated male reproductive morph in a spider.</title>
        <authorList>
            <person name="Hendrickx F."/>
            <person name="De Corte Z."/>
            <person name="Sonet G."/>
            <person name="Van Belleghem S.M."/>
            <person name="Kostlbacher S."/>
            <person name="Vangestel C."/>
        </authorList>
    </citation>
    <scope>NUCLEOTIDE SEQUENCE [LARGE SCALE GENOMIC DNA]</scope>
    <source>
        <strain evidence="7">W744_W776</strain>
    </source>
</reference>
<protein>
    <recommendedName>
        <fullName evidence="6">C2H2-type domain-containing protein</fullName>
    </recommendedName>
</protein>
<evidence type="ECO:0000256" key="5">
    <source>
        <dbReference type="PROSITE-ProRule" id="PRU00042"/>
    </source>
</evidence>
<keyword evidence="3 5" id="KW-0863">Zinc-finger</keyword>
<evidence type="ECO:0000313" key="7">
    <source>
        <dbReference type="EMBL" id="KAG8189046.1"/>
    </source>
</evidence>
<dbReference type="FunFam" id="3.30.160.60:FF:000125">
    <property type="entry name" value="Putative zinc finger protein 143"/>
    <property type="match status" value="2"/>
</dbReference>
<dbReference type="FunFam" id="3.30.160.60:FF:000100">
    <property type="entry name" value="Zinc finger 45-like"/>
    <property type="match status" value="1"/>
</dbReference>
<keyword evidence="4" id="KW-0862">Zinc</keyword>
<dbReference type="Proteomes" id="UP000827092">
    <property type="component" value="Unassembled WGS sequence"/>
</dbReference>
<dbReference type="PANTHER" id="PTHR46179">
    <property type="entry name" value="ZINC FINGER PROTEIN"/>
    <property type="match status" value="1"/>
</dbReference>
<evidence type="ECO:0000259" key="6">
    <source>
        <dbReference type="PROSITE" id="PS50157"/>
    </source>
</evidence>
<feature type="domain" description="C2H2-type" evidence="6">
    <location>
        <begin position="157"/>
        <end position="186"/>
    </location>
</feature>
<dbReference type="GO" id="GO:0005634">
    <property type="term" value="C:nucleus"/>
    <property type="evidence" value="ECO:0007669"/>
    <property type="project" value="TreeGrafter"/>
</dbReference>
<dbReference type="FunFam" id="3.30.160.60:FF:000349">
    <property type="entry name" value="metal regulatory transcription factor 1"/>
    <property type="match status" value="1"/>
</dbReference>
<feature type="domain" description="C2H2-type" evidence="6">
    <location>
        <begin position="127"/>
        <end position="156"/>
    </location>
</feature>
<evidence type="ECO:0000256" key="3">
    <source>
        <dbReference type="ARBA" id="ARBA00022771"/>
    </source>
</evidence>
<keyword evidence="8" id="KW-1185">Reference proteome</keyword>
<dbReference type="PANTHER" id="PTHR46179:SF25">
    <property type="entry name" value="METAL RESPONSE ELEMENT-BINDING TRANSCRIPTION FACTOR-1, ISOFORM C"/>
    <property type="match status" value="1"/>
</dbReference>
<dbReference type="FunFam" id="3.30.160.60:FF:000072">
    <property type="entry name" value="zinc finger protein 143 isoform X1"/>
    <property type="match status" value="1"/>
</dbReference>
<dbReference type="InterPro" id="IPR051061">
    <property type="entry name" value="Zinc_finger_trans_reg"/>
</dbReference>
<dbReference type="AlphaFoldDB" id="A0AAV6V0J6"/>
<evidence type="ECO:0000256" key="4">
    <source>
        <dbReference type="ARBA" id="ARBA00022833"/>
    </source>
</evidence>
<dbReference type="PROSITE" id="PS50157">
    <property type="entry name" value="ZINC_FINGER_C2H2_2"/>
    <property type="match status" value="6"/>
</dbReference>
<dbReference type="PROSITE" id="PS00028">
    <property type="entry name" value="ZINC_FINGER_C2H2_1"/>
    <property type="match status" value="6"/>
</dbReference>
<evidence type="ECO:0000256" key="2">
    <source>
        <dbReference type="ARBA" id="ARBA00022737"/>
    </source>
</evidence>
<evidence type="ECO:0000313" key="8">
    <source>
        <dbReference type="Proteomes" id="UP000827092"/>
    </source>
</evidence>
<dbReference type="FunFam" id="3.30.160.60:FF:000397">
    <property type="entry name" value="Metal regulatory transcription factor 1"/>
    <property type="match status" value="1"/>
</dbReference>
<dbReference type="Gene3D" id="3.30.160.60">
    <property type="entry name" value="Classic Zinc Finger"/>
    <property type="match status" value="6"/>
</dbReference>
<dbReference type="SUPFAM" id="SSF57667">
    <property type="entry name" value="beta-beta-alpha zinc fingers"/>
    <property type="match status" value="4"/>
</dbReference>
<dbReference type="InterPro" id="IPR013087">
    <property type="entry name" value="Znf_C2H2_type"/>
</dbReference>
<feature type="domain" description="C2H2-type" evidence="6">
    <location>
        <begin position="276"/>
        <end position="305"/>
    </location>
</feature>
<dbReference type="InterPro" id="IPR036236">
    <property type="entry name" value="Znf_C2H2_sf"/>
</dbReference>
<name>A0AAV6V0J6_9ARAC</name>
<feature type="domain" description="C2H2-type" evidence="6">
    <location>
        <begin position="187"/>
        <end position="216"/>
    </location>
</feature>
<dbReference type="EMBL" id="JAFNEN010000222">
    <property type="protein sequence ID" value="KAG8189046.1"/>
    <property type="molecule type" value="Genomic_DNA"/>
</dbReference>
<dbReference type="SMART" id="SM00355">
    <property type="entry name" value="ZnF_C2H2"/>
    <property type="match status" value="6"/>
</dbReference>
<comment type="caution">
    <text evidence="7">The sequence shown here is derived from an EMBL/GenBank/DDBJ whole genome shotgun (WGS) entry which is preliminary data.</text>
</comment>
<dbReference type="GO" id="GO:0008270">
    <property type="term" value="F:zinc ion binding"/>
    <property type="evidence" value="ECO:0007669"/>
    <property type="project" value="UniProtKB-KW"/>
</dbReference>
<keyword evidence="2" id="KW-0677">Repeat</keyword>
<dbReference type="GO" id="GO:0006357">
    <property type="term" value="P:regulation of transcription by RNA polymerase II"/>
    <property type="evidence" value="ECO:0007669"/>
    <property type="project" value="TreeGrafter"/>
</dbReference>
<gene>
    <name evidence="7" type="ORF">JTE90_025482</name>
</gene>
<evidence type="ECO:0000256" key="1">
    <source>
        <dbReference type="ARBA" id="ARBA00022723"/>
    </source>
</evidence>